<dbReference type="InterPro" id="IPR049326">
    <property type="entry name" value="Rhodopsin_dom_fungi"/>
</dbReference>
<keyword evidence="4 7" id="KW-0472">Membrane</keyword>
<reference evidence="9" key="1">
    <citation type="journal article" date="2020" name="Stud. Mycol.">
        <title>101 Dothideomycetes genomes: a test case for predicting lifestyles and emergence of pathogens.</title>
        <authorList>
            <person name="Haridas S."/>
            <person name="Albert R."/>
            <person name="Binder M."/>
            <person name="Bloem J."/>
            <person name="Labutti K."/>
            <person name="Salamov A."/>
            <person name="Andreopoulos B."/>
            <person name="Baker S."/>
            <person name="Barry K."/>
            <person name="Bills G."/>
            <person name="Bluhm B."/>
            <person name="Cannon C."/>
            <person name="Castanera R."/>
            <person name="Culley D."/>
            <person name="Daum C."/>
            <person name="Ezra D."/>
            <person name="Gonzalez J."/>
            <person name="Henrissat B."/>
            <person name="Kuo A."/>
            <person name="Liang C."/>
            <person name="Lipzen A."/>
            <person name="Lutzoni F."/>
            <person name="Magnuson J."/>
            <person name="Mondo S."/>
            <person name="Nolan M."/>
            <person name="Ohm R."/>
            <person name="Pangilinan J."/>
            <person name="Park H.-J."/>
            <person name="Ramirez L."/>
            <person name="Alfaro M."/>
            <person name="Sun H."/>
            <person name="Tritt A."/>
            <person name="Yoshinaga Y."/>
            <person name="Zwiers L.-H."/>
            <person name="Turgeon B."/>
            <person name="Goodwin S."/>
            <person name="Spatafora J."/>
            <person name="Crous P."/>
            <person name="Grigoriev I."/>
        </authorList>
    </citation>
    <scope>NUCLEOTIDE SEQUENCE</scope>
    <source>
        <strain evidence="9">Tuck. ex Michener</strain>
    </source>
</reference>
<proteinExistence type="inferred from homology"/>
<dbReference type="GO" id="GO:0016020">
    <property type="term" value="C:membrane"/>
    <property type="evidence" value="ECO:0007669"/>
    <property type="project" value="UniProtKB-SubCell"/>
</dbReference>
<feature type="transmembrane region" description="Helical" evidence="7">
    <location>
        <begin position="241"/>
        <end position="261"/>
    </location>
</feature>
<dbReference type="OrthoDB" id="444631at2759"/>
<gene>
    <name evidence="9" type="ORF">EV356DRAFT_257882</name>
</gene>
<organism evidence="9 10">
    <name type="scientific">Viridothelium virens</name>
    <name type="common">Speckled blister lichen</name>
    <name type="synonym">Trypethelium virens</name>
    <dbReference type="NCBI Taxonomy" id="1048519"/>
    <lineage>
        <taxon>Eukaryota</taxon>
        <taxon>Fungi</taxon>
        <taxon>Dikarya</taxon>
        <taxon>Ascomycota</taxon>
        <taxon>Pezizomycotina</taxon>
        <taxon>Dothideomycetes</taxon>
        <taxon>Dothideomycetes incertae sedis</taxon>
        <taxon>Trypetheliales</taxon>
        <taxon>Trypetheliaceae</taxon>
        <taxon>Viridothelium</taxon>
    </lineage>
</organism>
<evidence type="ECO:0000256" key="6">
    <source>
        <dbReference type="SAM" id="MobiDB-lite"/>
    </source>
</evidence>
<evidence type="ECO:0000256" key="4">
    <source>
        <dbReference type="ARBA" id="ARBA00023136"/>
    </source>
</evidence>
<protein>
    <recommendedName>
        <fullName evidence="8">Rhodopsin domain-containing protein</fullName>
    </recommendedName>
</protein>
<feature type="transmembrane region" description="Helical" evidence="7">
    <location>
        <begin position="115"/>
        <end position="140"/>
    </location>
</feature>
<evidence type="ECO:0000256" key="2">
    <source>
        <dbReference type="ARBA" id="ARBA00022692"/>
    </source>
</evidence>
<feature type="transmembrane region" description="Helical" evidence="7">
    <location>
        <begin position="152"/>
        <end position="175"/>
    </location>
</feature>
<evidence type="ECO:0000256" key="5">
    <source>
        <dbReference type="ARBA" id="ARBA00038359"/>
    </source>
</evidence>
<dbReference type="PANTHER" id="PTHR33048:SF158">
    <property type="entry name" value="MEMBRANE PROTEIN PTH11-LIKE, PUTATIVE-RELATED"/>
    <property type="match status" value="1"/>
</dbReference>
<dbReference type="Proteomes" id="UP000800092">
    <property type="component" value="Unassembled WGS sequence"/>
</dbReference>
<keyword evidence="10" id="KW-1185">Reference proteome</keyword>
<keyword evidence="2 7" id="KW-0812">Transmembrane</keyword>
<keyword evidence="3 7" id="KW-1133">Transmembrane helix</keyword>
<comment type="similarity">
    <text evidence="5">Belongs to the SAT4 family.</text>
</comment>
<sequence>MADAMSAELNQPYAPPPPGQTSDFSDNAANRIYQLYIVAGVCLVLVLLFASARYFAKRRVIKHRTWDDLTCLLGVIGTLAYTTIVIGLSVGRFYGYHSWDVSVAQALTSQSKAHLVLLVISTCLSGPALWLVKLSVFVLYLELFSPFRWLRITAICGILISGLYFFGITIAFAILCSPLHGHSQMDYFNALLAPRCQNHDIGMAISNRAGHLATDVFLILLPLPAVWSLHMPFKRKLGVSAMFLTGILGLIASTLGLYYQVTLEYRSDTTWDLIPAWITSIVEMTAGVMICCMPTVAQALKAFHSSWSQSRSTKSSSHYRLGSSSANTAKIKREASDSTLQPIHLEQGYFPGSTGTAWSRSEEAEND</sequence>
<evidence type="ECO:0000259" key="8">
    <source>
        <dbReference type="Pfam" id="PF20684"/>
    </source>
</evidence>
<feature type="region of interest" description="Disordered" evidence="6">
    <location>
        <begin position="1"/>
        <end position="20"/>
    </location>
</feature>
<evidence type="ECO:0000256" key="3">
    <source>
        <dbReference type="ARBA" id="ARBA00022989"/>
    </source>
</evidence>
<evidence type="ECO:0000313" key="10">
    <source>
        <dbReference type="Proteomes" id="UP000800092"/>
    </source>
</evidence>
<evidence type="ECO:0000256" key="7">
    <source>
        <dbReference type="SAM" id="Phobius"/>
    </source>
</evidence>
<dbReference type="Pfam" id="PF20684">
    <property type="entry name" value="Fung_rhodopsin"/>
    <property type="match status" value="1"/>
</dbReference>
<name>A0A6A6H2W3_VIRVR</name>
<evidence type="ECO:0000256" key="1">
    <source>
        <dbReference type="ARBA" id="ARBA00004141"/>
    </source>
</evidence>
<feature type="domain" description="Rhodopsin" evidence="8">
    <location>
        <begin position="53"/>
        <end position="301"/>
    </location>
</feature>
<accession>A0A6A6H2W3</accession>
<feature type="transmembrane region" description="Helical" evidence="7">
    <location>
        <begin position="273"/>
        <end position="297"/>
    </location>
</feature>
<evidence type="ECO:0000313" key="9">
    <source>
        <dbReference type="EMBL" id="KAF2232168.1"/>
    </source>
</evidence>
<feature type="transmembrane region" description="Helical" evidence="7">
    <location>
        <begin position="71"/>
        <end position="95"/>
    </location>
</feature>
<feature type="transmembrane region" description="Helical" evidence="7">
    <location>
        <begin position="209"/>
        <end position="229"/>
    </location>
</feature>
<comment type="subcellular location">
    <subcellularLocation>
        <location evidence="1">Membrane</location>
        <topology evidence="1">Multi-pass membrane protein</topology>
    </subcellularLocation>
</comment>
<feature type="region of interest" description="Disordered" evidence="6">
    <location>
        <begin position="334"/>
        <end position="367"/>
    </location>
</feature>
<feature type="transmembrane region" description="Helical" evidence="7">
    <location>
        <begin position="32"/>
        <end position="50"/>
    </location>
</feature>
<dbReference type="InterPro" id="IPR052337">
    <property type="entry name" value="SAT4-like"/>
</dbReference>
<dbReference type="AlphaFoldDB" id="A0A6A6H2W3"/>
<dbReference type="EMBL" id="ML991818">
    <property type="protein sequence ID" value="KAF2232168.1"/>
    <property type="molecule type" value="Genomic_DNA"/>
</dbReference>
<dbReference type="PANTHER" id="PTHR33048">
    <property type="entry name" value="PTH11-LIKE INTEGRAL MEMBRANE PROTEIN (AFU_ORTHOLOGUE AFUA_5G11245)"/>
    <property type="match status" value="1"/>
</dbReference>